<sequence>MINKKHFSASNIIFVVLMILVVITWLNPSAKVELIRGLMAVGAFKPDPDDYARNHKETVSLPNYSYRDASGNIISISGLKDKVVFVNYWATWCPPCLAEIPSINKLFSKFKNNANIVFLMVDTDNDLLKSAAYLKNNHYNLPLYTSVNTFPDALLDGTIPTTLIFGKDGKLKYKHTGAADYDSDKFNEFLEKEAK</sequence>
<dbReference type="Pfam" id="PF08534">
    <property type="entry name" value="Redoxin"/>
    <property type="match status" value="1"/>
</dbReference>
<feature type="domain" description="Thioredoxin" evidence="5">
    <location>
        <begin position="55"/>
        <end position="195"/>
    </location>
</feature>
<proteinExistence type="predicted"/>
<dbReference type="PROSITE" id="PS00194">
    <property type="entry name" value="THIOREDOXIN_1"/>
    <property type="match status" value="1"/>
</dbReference>
<dbReference type="GO" id="GO:0017004">
    <property type="term" value="P:cytochrome complex assembly"/>
    <property type="evidence" value="ECO:0007669"/>
    <property type="project" value="UniProtKB-KW"/>
</dbReference>
<dbReference type="PANTHER" id="PTHR42852">
    <property type="entry name" value="THIOL:DISULFIDE INTERCHANGE PROTEIN DSBE"/>
    <property type="match status" value="1"/>
</dbReference>
<dbReference type="EMBL" id="CP042437">
    <property type="protein sequence ID" value="QEC74484.1"/>
    <property type="molecule type" value="Genomic_DNA"/>
</dbReference>
<dbReference type="SUPFAM" id="SSF52833">
    <property type="entry name" value="Thioredoxin-like"/>
    <property type="match status" value="1"/>
</dbReference>
<evidence type="ECO:0000256" key="4">
    <source>
        <dbReference type="SAM" id="Phobius"/>
    </source>
</evidence>
<keyword evidence="4" id="KW-0812">Transmembrane</keyword>
<keyword evidence="4" id="KW-1133">Transmembrane helix</keyword>
<evidence type="ECO:0000256" key="3">
    <source>
        <dbReference type="ARBA" id="ARBA00023284"/>
    </source>
</evidence>
<dbReference type="KEGG" id="mgk:FSB76_00415"/>
<gene>
    <name evidence="6" type="ORF">FSB76_00415</name>
</gene>
<evidence type="ECO:0000256" key="1">
    <source>
        <dbReference type="ARBA" id="ARBA00004196"/>
    </source>
</evidence>
<keyword evidence="2" id="KW-0201">Cytochrome c-type biogenesis</keyword>
<dbReference type="InterPro" id="IPR017937">
    <property type="entry name" value="Thioredoxin_CS"/>
</dbReference>
<accession>A0A5B8VS69</accession>
<dbReference type="Gene3D" id="3.40.30.10">
    <property type="entry name" value="Glutaredoxin"/>
    <property type="match status" value="1"/>
</dbReference>
<dbReference type="InterPro" id="IPR013740">
    <property type="entry name" value="Redoxin"/>
</dbReference>
<evidence type="ECO:0000313" key="7">
    <source>
        <dbReference type="Proteomes" id="UP000321362"/>
    </source>
</evidence>
<reference evidence="6 7" key="1">
    <citation type="journal article" date="2013" name="J. Microbiol.">
        <title>Mucilaginibacter ginsenosidivorax sp. nov., with ginsenoside converting activity isolated from sediment.</title>
        <authorList>
            <person name="Kim J.K."/>
            <person name="Choi T.E."/>
            <person name="Liu Q.M."/>
            <person name="Park H.Y."/>
            <person name="Yi T.H."/>
            <person name="Yoon M.H."/>
            <person name="Kim S.C."/>
            <person name="Im W.T."/>
        </authorList>
    </citation>
    <scope>NUCLEOTIDE SEQUENCE [LARGE SCALE GENOMIC DNA]</scope>
    <source>
        <strain evidence="6 7">KHI28</strain>
    </source>
</reference>
<feature type="transmembrane region" description="Helical" evidence="4">
    <location>
        <begin position="7"/>
        <end position="26"/>
    </location>
</feature>
<protein>
    <submittedName>
        <fullName evidence="6">TlpA family protein disulfide reductase</fullName>
    </submittedName>
</protein>
<keyword evidence="3" id="KW-0676">Redox-active center</keyword>
<dbReference type="AlphaFoldDB" id="A0A5B8VS69"/>
<evidence type="ECO:0000256" key="2">
    <source>
        <dbReference type="ARBA" id="ARBA00022748"/>
    </source>
</evidence>
<dbReference type="GO" id="GO:0030313">
    <property type="term" value="C:cell envelope"/>
    <property type="evidence" value="ECO:0007669"/>
    <property type="project" value="UniProtKB-SubCell"/>
</dbReference>
<dbReference type="CDD" id="cd02966">
    <property type="entry name" value="TlpA_like_family"/>
    <property type="match status" value="1"/>
</dbReference>
<dbReference type="PANTHER" id="PTHR42852:SF13">
    <property type="entry name" value="PROTEIN DIPZ"/>
    <property type="match status" value="1"/>
</dbReference>
<dbReference type="Proteomes" id="UP000321362">
    <property type="component" value="Chromosome"/>
</dbReference>
<keyword evidence="7" id="KW-1185">Reference proteome</keyword>
<dbReference type="RefSeq" id="WP_147051642.1">
    <property type="nucleotide sequence ID" value="NZ_CP042437.1"/>
</dbReference>
<dbReference type="OrthoDB" id="9815205at2"/>
<keyword evidence="4" id="KW-0472">Membrane</keyword>
<dbReference type="PROSITE" id="PS51352">
    <property type="entry name" value="THIOREDOXIN_2"/>
    <property type="match status" value="1"/>
</dbReference>
<dbReference type="GO" id="GO:0016491">
    <property type="term" value="F:oxidoreductase activity"/>
    <property type="evidence" value="ECO:0007669"/>
    <property type="project" value="InterPro"/>
</dbReference>
<evidence type="ECO:0000313" key="6">
    <source>
        <dbReference type="EMBL" id="QEC74484.1"/>
    </source>
</evidence>
<dbReference type="InterPro" id="IPR013766">
    <property type="entry name" value="Thioredoxin_domain"/>
</dbReference>
<organism evidence="6 7">
    <name type="scientific">Mucilaginibacter ginsenosidivorax</name>
    <dbReference type="NCBI Taxonomy" id="862126"/>
    <lineage>
        <taxon>Bacteria</taxon>
        <taxon>Pseudomonadati</taxon>
        <taxon>Bacteroidota</taxon>
        <taxon>Sphingobacteriia</taxon>
        <taxon>Sphingobacteriales</taxon>
        <taxon>Sphingobacteriaceae</taxon>
        <taxon>Mucilaginibacter</taxon>
    </lineage>
</organism>
<name>A0A5B8VS69_9SPHI</name>
<evidence type="ECO:0000259" key="5">
    <source>
        <dbReference type="PROSITE" id="PS51352"/>
    </source>
</evidence>
<dbReference type="InterPro" id="IPR050553">
    <property type="entry name" value="Thioredoxin_ResA/DsbE_sf"/>
</dbReference>
<dbReference type="InterPro" id="IPR036249">
    <property type="entry name" value="Thioredoxin-like_sf"/>
</dbReference>
<comment type="subcellular location">
    <subcellularLocation>
        <location evidence="1">Cell envelope</location>
    </subcellularLocation>
</comment>